<dbReference type="PANTHER" id="PTHR31649">
    <property type="entry name" value="AGAP009604-PA"/>
    <property type="match status" value="1"/>
</dbReference>
<dbReference type="PANTHER" id="PTHR31649:SF1">
    <property type="entry name" value="FARNESOIC ACID O-METHYL TRANSFERASE DOMAIN-CONTAINING PROTEIN"/>
    <property type="match status" value="1"/>
</dbReference>
<dbReference type="AlphaFoldDB" id="J3JT96"/>
<protein>
    <recommendedName>
        <fullName evidence="1">Farnesoic acid O-methyl transferase domain-containing protein</fullName>
    </recommendedName>
</protein>
<evidence type="ECO:0000313" key="2">
    <source>
        <dbReference type="EMBL" id="AEE61416.1"/>
    </source>
</evidence>
<feature type="domain" description="Farnesoic acid O-methyl transferase" evidence="1">
    <location>
        <begin position="11"/>
        <end position="140"/>
    </location>
</feature>
<organism evidence="2">
    <name type="scientific">Dendroctonus ponderosae</name>
    <name type="common">Mountain pine beetle</name>
    <dbReference type="NCBI Taxonomy" id="77166"/>
    <lineage>
        <taxon>Eukaryota</taxon>
        <taxon>Metazoa</taxon>
        <taxon>Ecdysozoa</taxon>
        <taxon>Arthropoda</taxon>
        <taxon>Hexapoda</taxon>
        <taxon>Insecta</taxon>
        <taxon>Pterygota</taxon>
        <taxon>Neoptera</taxon>
        <taxon>Endopterygota</taxon>
        <taxon>Coleoptera</taxon>
        <taxon>Polyphaga</taxon>
        <taxon>Cucujiformia</taxon>
        <taxon>Curculionidae</taxon>
        <taxon>Scolytinae</taxon>
        <taxon>Dendroctonus</taxon>
    </lineage>
</organism>
<dbReference type="EMBL" id="BT126452">
    <property type="protein sequence ID" value="AEE61416.1"/>
    <property type="molecule type" value="mRNA"/>
</dbReference>
<sequence>MSNIELVTEDKLEYCFFPNDSGLLQFRVKAPHDAHVVLSNEAAEVDPMYEVFIGGWGNSKSIIRKNRTKPDVAEVPTPNILSDGEFRGFWIRWDDGTITVGREGDPAPFLSWADPERVRIEYIGVCTGWGASGNWVIQPPESSRGARSAGVAGGQCWVAASSGQVPPSAFAGGEDNGESIYVIRANFNGGLIPGKLIPSHGQAYVAWGGAENPIQEYEVLCDFPGQWQASSGGSLPPSAVPAGQSEDGETLYVGRVVHDGALTIGKVQPSHGVVYIPYACQELSFPDYEVLCS</sequence>
<evidence type="ECO:0000259" key="1">
    <source>
        <dbReference type="Pfam" id="PF12248"/>
    </source>
</evidence>
<dbReference type="OrthoDB" id="2142040at2759"/>
<proteinExistence type="evidence at transcript level"/>
<reference evidence="2" key="1">
    <citation type="journal article" date="2012" name="Insect Biochem. Mol. Biol.">
        <title>Transcriptome and full-length cDNA resources for the mountain pine beetle, Dendroctonus ponderosae Hopkins, a major insect pest of pine forests.</title>
        <authorList>
            <person name="Keeling C.I."/>
            <person name="Henderson H."/>
            <person name="Li M."/>
            <person name="Yuen M."/>
            <person name="Clark E.L."/>
            <person name="Fraser J.D."/>
            <person name="Huber D.P."/>
            <person name="Liao N.Y."/>
            <person name="Roderick Docking T."/>
            <person name="Birol I."/>
            <person name="Chan S.K."/>
            <person name="Taylor G.A."/>
            <person name="Palmquist D."/>
            <person name="Jones S.J."/>
            <person name="Bohlmann J."/>
        </authorList>
    </citation>
    <scope>NUCLEOTIDE SEQUENCE</scope>
    <source>
        <tissue evidence="2">Midgut and adhering fatbody of emerged adults of both sexes after feeding on lodgepole pine for up to 64 h</tissue>
    </source>
</reference>
<dbReference type="Pfam" id="PF11901">
    <property type="entry name" value="DM9"/>
    <property type="match status" value="1"/>
</dbReference>
<dbReference type="InterPro" id="IPR022041">
    <property type="entry name" value="Methyltransf_FA"/>
</dbReference>
<dbReference type="Pfam" id="PF12248">
    <property type="entry name" value="Methyltransf_FA"/>
    <property type="match status" value="1"/>
</dbReference>
<accession>J3JT96</accession>
<name>J3JT96_DENPD</name>
<dbReference type="InterPro" id="IPR006616">
    <property type="entry name" value="DM9_repeat"/>
</dbReference>
<dbReference type="SMART" id="SM00696">
    <property type="entry name" value="DM9"/>
    <property type="match status" value="2"/>
</dbReference>